<dbReference type="CDD" id="cd09275">
    <property type="entry name" value="RNase_HI_RT_DIRS1"/>
    <property type="match status" value="1"/>
</dbReference>
<accession>A0A0B7NGK0</accession>
<evidence type="ECO:0000313" key="2">
    <source>
        <dbReference type="Proteomes" id="UP000054107"/>
    </source>
</evidence>
<dbReference type="PANTHER" id="PTHR33050:SF7">
    <property type="entry name" value="RIBONUCLEASE H"/>
    <property type="match status" value="1"/>
</dbReference>
<dbReference type="PANTHER" id="PTHR33050">
    <property type="entry name" value="REVERSE TRANSCRIPTASE DOMAIN-CONTAINING PROTEIN"/>
    <property type="match status" value="1"/>
</dbReference>
<evidence type="ECO:0000313" key="1">
    <source>
        <dbReference type="EMBL" id="CEP14670.1"/>
    </source>
</evidence>
<name>A0A0B7NGK0_9FUNG</name>
<dbReference type="InterPro" id="IPR052055">
    <property type="entry name" value="Hepadnavirus_pol/RT"/>
</dbReference>
<gene>
    <name evidence="1" type="primary">PARPA_08863.1 scaffold 35132</name>
</gene>
<keyword evidence="2" id="KW-1185">Reference proteome</keyword>
<dbReference type="SUPFAM" id="SSF56672">
    <property type="entry name" value="DNA/RNA polymerases"/>
    <property type="match status" value="1"/>
</dbReference>
<dbReference type="AlphaFoldDB" id="A0A0B7NGK0"/>
<dbReference type="InterPro" id="IPR043502">
    <property type="entry name" value="DNA/RNA_pol_sf"/>
</dbReference>
<dbReference type="OrthoDB" id="2400069at2759"/>
<sequence>MFQNLGIVWIKLTRAVLRWARLQGIKLSVYLGDYILTASSARQATQQVQLVLDKRESLGLIVNLAKSHLTPSREILHLGFTINSQHMRLSVPTTKLRDLWREASRLLHQATMPLRTLASFIGAVQPARLNTRYLLQAKNCALCLSRRSEDRVTLVDNASPILKWAVLPPRAASPSPGVARRFLELLTIQQVIHIPALQGKVLRIYCDNTTAIAYVKHFGGMRSSALMDLATSIWWHCFATGTRLLLTYIPSALNPADQPSRDQERQLEWAVSSLAFPRPDVGSSLGRLLNLEPQPQASSVHLLDMGSAGSRDKRPGLELASTGPPLPLPLLESASARNTEVQLEKCPRVLIAPQLAQRYLAFSSAKFGNRTSPHPLPVGHRYSKRRRVAPYNEQAVEPSSLKDRRLSKHRRVEGLFPDLSIPDLTRKLCWLLAIFGFLRPLEIHRIGNDQSAIFGEKLRLAAMTFKEKRCGAPYVKSVIICPHPNAALCLLLTYRVYCLFSVNHLVRDIRNAALSVGAKRISHHVKSLMQYLSINGRPWAKQPLPKARARGPTTADDAVRQDAWSSRQVFDAFYRLSLRSVVDLTSLTLNISA</sequence>
<dbReference type="EMBL" id="LN731665">
    <property type="protein sequence ID" value="CEP14670.1"/>
    <property type="molecule type" value="Genomic_DNA"/>
</dbReference>
<evidence type="ECO:0008006" key="3">
    <source>
        <dbReference type="Google" id="ProtNLM"/>
    </source>
</evidence>
<dbReference type="Proteomes" id="UP000054107">
    <property type="component" value="Unassembled WGS sequence"/>
</dbReference>
<organism evidence="1 2">
    <name type="scientific">Parasitella parasitica</name>
    <dbReference type="NCBI Taxonomy" id="35722"/>
    <lineage>
        <taxon>Eukaryota</taxon>
        <taxon>Fungi</taxon>
        <taxon>Fungi incertae sedis</taxon>
        <taxon>Mucoromycota</taxon>
        <taxon>Mucoromycotina</taxon>
        <taxon>Mucoromycetes</taxon>
        <taxon>Mucorales</taxon>
        <taxon>Mucorineae</taxon>
        <taxon>Mucoraceae</taxon>
        <taxon>Parasitella</taxon>
    </lineage>
</organism>
<reference evidence="1 2" key="1">
    <citation type="submission" date="2014-09" db="EMBL/GenBank/DDBJ databases">
        <authorList>
            <person name="Ellenberger Sabrina"/>
        </authorList>
    </citation>
    <scope>NUCLEOTIDE SEQUENCE [LARGE SCALE GENOMIC DNA]</scope>
    <source>
        <strain evidence="1 2">CBS 412.66</strain>
    </source>
</reference>
<protein>
    <recommendedName>
        <fullName evidence="3">Reverse transcriptase domain-containing protein</fullName>
    </recommendedName>
</protein>
<proteinExistence type="predicted"/>